<accession>A0A563DC96</accession>
<keyword evidence="1" id="KW-0472">Membrane</keyword>
<evidence type="ECO:0000313" key="4">
    <source>
        <dbReference type="Proteomes" id="UP000319499"/>
    </source>
</evidence>
<evidence type="ECO:0000259" key="2">
    <source>
        <dbReference type="Pfam" id="PF01755"/>
    </source>
</evidence>
<dbReference type="OrthoDB" id="1198916at2"/>
<sequence>MNSPFNLYETYLINLNRSKDRLNFMESEFKKQKMNFLRIPAVDGSLLKGDEYIIKNKYDRDLVPGEIGCYLSHVKALKTFLVSKYEYALIIEDDAILCTDFKNIIENSILNHKNNLSKKHQWEILKLINGKRHHIKITDIYKGYFLAACGTSIPITTLAAIWTRNGARKFLKKIMNPIPVIRRPIDCDLQHPWEFNLLIYNLLPSPVKGAELGTQIQLNKKLRKSNVPKEILYEINRFFPKYHYLISQHGWKSVYNSFIAKKNERIR</sequence>
<dbReference type="RefSeq" id="WP_146262264.1">
    <property type="nucleotide sequence ID" value="NZ_SELG01000033.1"/>
</dbReference>
<proteinExistence type="predicted"/>
<name>A0A563DC96_9FLAO</name>
<keyword evidence="1" id="KW-1133">Transmembrane helix</keyword>
<feature type="domain" description="Glycosyl transferase family 25" evidence="2">
    <location>
        <begin position="9"/>
        <end position="176"/>
    </location>
</feature>
<dbReference type="Pfam" id="PF01755">
    <property type="entry name" value="Glyco_transf_25"/>
    <property type="match status" value="1"/>
</dbReference>
<comment type="caution">
    <text evidence="3">The sequence shown here is derived from an EMBL/GenBank/DDBJ whole genome shotgun (WGS) entry which is preliminary data.</text>
</comment>
<feature type="transmembrane region" description="Helical" evidence="1">
    <location>
        <begin position="143"/>
        <end position="163"/>
    </location>
</feature>
<organism evidence="3 4">
    <name type="scientific">Apibacter muscae</name>
    <dbReference type="NCBI Taxonomy" id="2509004"/>
    <lineage>
        <taxon>Bacteria</taxon>
        <taxon>Pseudomonadati</taxon>
        <taxon>Bacteroidota</taxon>
        <taxon>Flavobacteriia</taxon>
        <taxon>Flavobacteriales</taxon>
        <taxon>Weeksellaceae</taxon>
        <taxon>Apibacter</taxon>
    </lineage>
</organism>
<dbReference type="EMBL" id="SELH01000021">
    <property type="protein sequence ID" value="TWP27717.1"/>
    <property type="molecule type" value="Genomic_DNA"/>
</dbReference>
<dbReference type="Proteomes" id="UP000319499">
    <property type="component" value="Unassembled WGS sequence"/>
</dbReference>
<keyword evidence="1" id="KW-0812">Transmembrane</keyword>
<dbReference type="AlphaFoldDB" id="A0A563DC96"/>
<keyword evidence="3" id="KW-0808">Transferase</keyword>
<dbReference type="InterPro" id="IPR002654">
    <property type="entry name" value="Glyco_trans_25"/>
</dbReference>
<protein>
    <submittedName>
        <fullName evidence="3">Glycosyltransferase family 25 protein</fullName>
    </submittedName>
</protein>
<gene>
    <name evidence="3" type="ORF">ETU09_06375</name>
</gene>
<keyword evidence="4" id="KW-1185">Reference proteome</keyword>
<evidence type="ECO:0000256" key="1">
    <source>
        <dbReference type="SAM" id="Phobius"/>
    </source>
</evidence>
<dbReference type="GO" id="GO:0016740">
    <property type="term" value="F:transferase activity"/>
    <property type="evidence" value="ECO:0007669"/>
    <property type="project" value="UniProtKB-KW"/>
</dbReference>
<reference evidence="3 4" key="1">
    <citation type="submission" date="2019-02" db="EMBL/GenBank/DDBJ databases">
        <title>Apibacter muscae sp. nov.: a novel member of the house fly microbiota.</title>
        <authorList>
            <person name="Park R."/>
        </authorList>
    </citation>
    <scope>NUCLEOTIDE SEQUENCE [LARGE SCALE GENOMIC DNA]</scope>
    <source>
        <strain evidence="3 4">AL1</strain>
    </source>
</reference>
<dbReference type="CDD" id="cd06532">
    <property type="entry name" value="Glyco_transf_25"/>
    <property type="match status" value="1"/>
</dbReference>
<evidence type="ECO:0000313" key="3">
    <source>
        <dbReference type="EMBL" id="TWP27717.1"/>
    </source>
</evidence>